<dbReference type="SUPFAM" id="SSF46894">
    <property type="entry name" value="C-terminal effector domain of the bipartite response regulators"/>
    <property type="match status" value="1"/>
</dbReference>
<keyword evidence="2" id="KW-0238">DNA-binding</keyword>
<organism evidence="2 3">
    <name type="scientific">Catenuloplanes atrovinosus</name>
    <dbReference type="NCBI Taxonomy" id="137266"/>
    <lineage>
        <taxon>Bacteria</taxon>
        <taxon>Bacillati</taxon>
        <taxon>Actinomycetota</taxon>
        <taxon>Actinomycetes</taxon>
        <taxon>Micromonosporales</taxon>
        <taxon>Micromonosporaceae</taxon>
        <taxon>Catenuloplanes</taxon>
    </lineage>
</organism>
<keyword evidence="2" id="KW-0067">ATP-binding</keyword>
<dbReference type="Gene3D" id="1.10.10.10">
    <property type="entry name" value="Winged helix-like DNA-binding domain superfamily/Winged helix DNA-binding domain"/>
    <property type="match status" value="1"/>
</dbReference>
<evidence type="ECO:0000259" key="1">
    <source>
        <dbReference type="PROSITE" id="PS50043"/>
    </source>
</evidence>
<proteinExistence type="predicted"/>
<dbReference type="SMART" id="SM00421">
    <property type="entry name" value="HTH_LUXR"/>
    <property type="match status" value="1"/>
</dbReference>
<dbReference type="InterPro" id="IPR041664">
    <property type="entry name" value="AAA_16"/>
</dbReference>
<name>A0AAE3YLW4_9ACTN</name>
<keyword evidence="3" id="KW-1185">Reference proteome</keyword>
<keyword evidence="2" id="KW-0547">Nucleotide-binding</keyword>
<evidence type="ECO:0000313" key="2">
    <source>
        <dbReference type="EMBL" id="MDR7274251.1"/>
    </source>
</evidence>
<dbReference type="Pfam" id="PF00196">
    <property type="entry name" value="GerE"/>
    <property type="match status" value="1"/>
</dbReference>
<dbReference type="InterPro" id="IPR027417">
    <property type="entry name" value="P-loop_NTPase"/>
</dbReference>
<protein>
    <submittedName>
        <fullName evidence="2">DNA-binding CsgD family transcriptional regulator/energy-coupling factor transporter ATP-binding protein EcfA2</fullName>
    </submittedName>
</protein>
<dbReference type="GO" id="GO:0003677">
    <property type="term" value="F:DNA binding"/>
    <property type="evidence" value="ECO:0007669"/>
    <property type="project" value="UniProtKB-KW"/>
</dbReference>
<dbReference type="GO" id="GO:0006355">
    <property type="term" value="P:regulation of DNA-templated transcription"/>
    <property type="evidence" value="ECO:0007669"/>
    <property type="project" value="InterPro"/>
</dbReference>
<gene>
    <name evidence="2" type="ORF">J2S41_001029</name>
</gene>
<dbReference type="InterPro" id="IPR000792">
    <property type="entry name" value="Tscrpt_reg_LuxR_C"/>
</dbReference>
<dbReference type="InterPro" id="IPR036388">
    <property type="entry name" value="WH-like_DNA-bd_sf"/>
</dbReference>
<dbReference type="SUPFAM" id="SSF52540">
    <property type="entry name" value="P-loop containing nucleoside triphosphate hydrolases"/>
    <property type="match status" value="1"/>
</dbReference>
<dbReference type="Proteomes" id="UP001183643">
    <property type="component" value="Unassembled WGS sequence"/>
</dbReference>
<dbReference type="PRINTS" id="PR00038">
    <property type="entry name" value="HTHLUXR"/>
</dbReference>
<dbReference type="GO" id="GO:0005524">
    <property type="term" value="F:ATP binding"/>
    <property type="evidence" value="ECO:0007669"/>
    <property type="project" value="UniProtKB-KW"/>
</dbReference>
<dbReference type="PROSITE" id="PS00622">
    <property type="entry name" value="HTH_LUXR_1"/>
    <property type="match status" value="1"/>
</dbReference>
<dbReference type="AlphaFoldDB" id="A0AAE3YLW4"/>
<evidence type="ECO:0000313" key="3">
    <source>
        <dbReference type="Proteomes" id="UP001183643"/>
    </source>
</evidence>
<dbReference type="Pfam" id="PF13191">
    <property type="entry name" value="AAA_16"/>
    <property type="match status" value="1"/>
</dbReference>
<dbReference type="InterPro" id="IPR016032">
    <property type="entry name" value="Sig_transdc_resp-reg_C-effctor"/>
</dbReference>
<comment type="caution">
    <text evidence="2">The sequence shown here is derived from an EMBL/GenBank/DDBJ whole genome shotgun (WGS) entry which is preliminary data.</text>
</comment>
<dbReference type="CDD" id="cd06170">
    <property type="entry name" value="LuxR_C_like"/>
    <property type="match status" value="1"/>
</dbReference>
<dbReference type="RefSeq" id="WP_310363695.1">
    <property type="nucleotide sequence ID" value="NZ_JAVDYB010000001.1"/>
</dbReference>
<accession>A0AAE3YLW4</accession>
<dbReference type="EMBL" id="JAVDYB010000001">
    <property type="protein sequence ID" value="MDR7274251.1"/>
    <property type="molecule type" value="Genomic_DNA"/>
</dbReference>
<sequence length="859" mass="88456">MQRRRTAAGREEQLAALGTARQEAAAGGRFVLVTGEAGSGRSTLLDAAADAWAAEGAVVLRVPHPDGDDSAAGYAALLHAVREQYERLADPQLAGLLSAIGRLTSAGAPDGHLATLAQETSAAFGLIGRRVPTVVIADDADDAPGLTAALAAAVRDGCLVAASARAAEGRLAALAGTVVPLPPLPAAAIREMLCQRHGAPLDEAVLPALRGALGSLAGHPATVLQTADALVRTGRLRVVRGHLCLVDPLAPIALPAEHPIVVALHARGPVAVRLATMAAVTRFGLDDLELFADATLGRLDRYGWVLDALAADGTLVATPQGSFRPRSAALAARLVEDAGPAAAARLHRAYAAAMFRRAGAGVPADQATLADHVTSAGVAMPTDRGTGVSLAATAAAATDREPDRAADWLRAALWHTGGGRAADDILARLLRLLVRTGRFGQLAEVVQAAGPAAHRGGDLAAAAALAALHTGTPVPGDATGPLALAHGWLTGAPCPATVTTSSTLVTADEFTRAAHAAGAGTDADDLLVAGTHGDLAEILRLVLGEQRYGVPADGPLAAYHRLHLAYARGDLPGLLSAARSADLTGGDAPAVRRLARLWGAEALGLQGRPDEAASWIASVPDEAPYAALRWWAANGPVGEPQSAGDAADRLAAAHTALARQLAHGSRIGTEQLVVRATVLAVRFGLSAEAAAWREVAEAPGRCSTETALVVRALATADAAAADRAAELLRARDHRCTLAQAGIALARVSAEPRRRLLEAQSAADAIGSPWLRSAVTAAMREHGVRRPRSRSTQDAFSAVEMQIIELIRRGRTNRQIAVQVRMSEKTIENYLTRLFARTGCRSRVELAAASLTPDFLGASS</sequence>
<feature type="domain" description="HTH luxR-type" evidence="1">
    <location>
        <begin position="788"/>
        <end position="853"/>
    </location>
</feature>
<dbReference type="PROSITE" id="PS50043">
    <property type="entry name" value="HTH_LUXR_2"/>
    <property type="match status" value="1"/>
</dbReference>
<reference evidence="2" key="1">
    <citation type="submission" date="2023-07" db="EMBL/GenBank/DDBJ databases">
        <title>Sequencing the genomes of 1000 actinobacteria strains.</title>
        <authorList>
            <person name="Klenk H.-P."/>
        </authorList>
    </citation>
    <scope>NUCLEOTIDE SEQUENCE</scope>
    <source>
        <strain evidence="2">DSM 44707</strain>
    </source>
</reference>